<dbReference type="RefSeq" id="WP_145359378.1">
    <property type="nucleotide sequence ID" value="NZ_CP036265.1"/>
</dbReference>
<evidence type="ECO:0000256" key="1">
    <source>
        <dbReference type="ARBA" id="ARBA00004141"/>
    </source>
</evidence>
<dbReference type="Pfam" id="PF01545">
    <property type="entry name" value="Cation_efflux"/>
    <property type="match status" value="1"/>
</dbReference>
<evidence type="ECO:0000313" key="9">
    <source>
        <dbReference type="Proteomes" id="UP000318741"/>
    </source>
</evidence>
<evidence type="ECO:0000259" key="7">
    <source>
        <dbReference type="Pfam" id="PF01545"/>
    </source>
</evidence>
<dbReference type="EMBL" id="CP036265">
    <property type="protein sequence ID" value="QDT16567.1"/>
    <property type="molecule type" value="Genomic_DNA"/>
</dbReference>
<evidence type="ECO:0000313" key="8">
    <source>
        <dbReference type="EMBL" id="QDT16567.1"/>
    </source>
</evidence>
<feature type="transmembrane region" description="Helical" evidence="6">
    <location>
        <begin position="149"/>
        <end position="166"/>
    </location>
</feature>
<keyword evidence="3" id="KW-0813">Transport</keyword>
<keyword evidence="5 6" id="KW-0472">Membrane</keyword>
<dbReference type="InterPro" id="IPR002524">
    <property type="entry name" value="Cation_efflux"/>
</dbReference>
<organism evidence="8 9">
    <name type="scientific">Alienimonas californiensis</name>
    <dbReference type="NCBI Taxonomy" id="2527989"/>
    <lineage>
        <taxon>Bacteria</taxon>
        <taxon>Pseudomonadati</taxon>
        <taxon>Planctomycetota</taxon>
        <taxon>Planctomycetia</taxon>
        <taxon>Planctomycetales</taxon>
        <taxon>Planctomycetaceae</taxon>
        <taxon>Alienimonas</taxon>
    </lineage>
</organism>
<comment type="subcellular location">
    <subcellularLocation>
        <location evidence="1">Membrane</location>
        <topology evidence="1">Multi-pass membrane protein</topology>
    </subcellularLocation>
</comment>
<name>A0A517PB12_9PLAN</name>
<dbReference type="NCBIfam" id="TIGR01297">
    <property type="entry name" value="CDF"/>
    <property type="match status" value="1"/>
</dbReference>
<dbReference type="Gene3D" id="1.20.1510.10">
    <property type="entry name" value="Cation efflux protein transmembrane domain"/>
    <property type="match status" value="1"/>
</dbReference>
<dbReference type="SUPFAM" id="SSF161111">
    <property type="entry name" value="Cation efflux protein transmembrane domain-like"/>
    <property type="match status" value="1"/>
</dbReference>
<keyword evidence="2 6" id="KW-0812">Transmembrane</keyword>
<dbReference type="GO" id="GO:0005886">
    <property type="term" value="C:plasma membrane"/>
    <property type="evidence" value="ECO:0007669"/>
    <property type="project" value="TreeGrafter"/>
</dbReference>
<keyword evidence="4 6" id="KW-1133">Transmembrane helix</keyword>
<feature type="transmembrane region" description="Helical" evidence="6">
    <location>
        <begin position="172"/>
        <end position="190"/>
    </location>
</feature>
<dbReference type="OrthoDB" id="9799649at2"/>
<dbReference type="InterPro" id="IPR058533">
    <property type="entry name" value="Cation_efflux_TM"/>
</dbReference>
<evidence type="ECO:0000256" key="3">
    <source>
        <dbReference type="ARBA" id="ARBA00022906"/>
    </source>
</evidence>
<accession>A0A517PB12</accession>
<keyword evidence="3" id="KW-0406">Ion transport</keyword>
<keyword evidence="3" id="KW-0864">Zinc transport</keyword>
<feature type="transmembrane region" description="Helical" evidence="6">
    <location>
        <begin position="21"/>
        <end position="40"/>
    </location>
</feature>
<dbReference type="PANTHER" id="PTHR11562">
    <property type="entry name" value="CATION EFFLUX PROTEIN/ ZINC TRANSPORTER"/>
    <property type="match status" value="1"/>
</dbReference>
<dbReference type="GO" id="GO:0005385">
    <property type="term" value="F:zinc ion transmembrane transporter activity"/>
    <property type="evidence" value="ECO:0007669"/>
    <property type="project" value="TreeGrafter"/>
</dbReference>
<protein>
    <submittedName>
        <fullName evidence="8">Cadmium, cobalt and zinc/H(+)-K(+) antiporter</fullName>
    </submittedName>
</protein>
<evidence type="ECO:0000256" key="5">
    <source>
        <dbReference type="ARBA" id="ARBA00023136"/>
    </source>
</evidence>
<evidence type="ECO:0000256" key="2">
    <source>
        <dbReference type="ARBA" id="ARBA00022692"/>
    </source>
</evidence>
<dbReference type="PANTHER" id="PTHR11562:SF17">
    <property type="entry name" value="RE54080P-RELATED"/>
    <property type="match status" value="1"/>
</dbReference>
<feature type="domain" description="Cation efflux protein transmembrane" evidence="7">
    <location>
        <begin position="23"/>
        <end position="193"/>
    </location>
</feature>
<proteinExistence type="predicted"/>
<dbReference type="InterPro" id="IPR050681">
    <property type="entry name" value="CDF/SLC30A"/>
</dbReference>
<sequence>MTDCGCPADQADTLERRTLRTLLAINGVMFVAEAGLGWWAESTALLADSLDMLADAAVYGLSLRAVGGSGRRRSRAATFSGVLQMVLGAGVLLEVGRRFLSGSDPVSTLMMAVGAVALAANLSCLALLAKHRGGGVHMRASWIFSTNDVIANVGVILSGALVLWTGSRWPDLIVGAVVAVVVLWGGVRILREAWPKEENP</sequence>
<gene>
    <name evidence="8" type="primary">czcD_3</name>
    <name evidence="8" type="ORF">CA12_26730</name>
</gene>
<dbReference type="InterPro" id="IPR027469">
    <property type="entry name" value="Cation_efflux_TMD_sf"/>
</dbReference>
<feature type="transmembrane region" description="Helical" evidence="6">
    <location>
        <begin position="108"/>
        <end position="128"/>
    </location>
</feature>
<dbReference type="AlphaFoldDB" id="A0A517PB12"/>
<evidence type="ECO:0000256" key="4">
    <source>
        <dbReference type="ARBA" id="ARBA00022989"/>
    </source>
</evidence>
<evidence type="ECO:0000256" key="6">
    <source>
        <dbReference type="SAM" id="Phobius"/>
    </source>
</evidence>
<keyword evidence="9" id="KW-1185">Reference proteome</keyword>
<dbReference type="KEGG" id="acaf:CA12_26730"/>
<reference evidence="8 9" key="1">
    <citation type="submission" date="2019-02" db="EMBL/GenBank/DDBJ databases">
        <title>Deep-cultivation of Planctomycetes and their phenomic and genomic characterization uncovers novel biology.</title>
        <authorList>
            <person name="Wiegand S."/>
            <person name="Jogler M."/>
            <person name="Boedeker C."/>
            <person name="Pinto D."/>
            <person name="Vollmers J."/>
            <person name="Rivas-Marin E."/>
            <person name="Kohn T."/>
            <person name="Peeters S.H."/>
            <person name="Heuer A."/>
            <person name="Rast P."/>
            <person name="Oberbeckmann S."/>
            <person name="Bunk B."/>
            <person name="Jeske O."/>
            <person name="Meyerdierks A."/>
            <person name="Storesund J.E."/>
            <person name="Kallscheuer N."/>
            <person name="Luecker S."/>
            <person name="Lage O.M."/>
            <person name="Pohl T."/>
            <person name="Merkel B.J."/>
            <person name="Hornburger P."/>
            <person name="Mueller R.-W."/>
            <person name="Bruemmer F."/>
            <person name="Labrenz M."/>
            <person name="Spormann A.M."/>
            <person name="Op den Camp H."/>
            <person name="Overmann J."/>
            <person name="Amann R."/>
            <person name="Jetten M.S.M."/>
            <person name="Mascher T."/>
            <person name="Medema M.H."/>
            <person name="Devos D.P."/>
            <person name="Kaster A.-K."/>
            <person name="Ovreas L."/>
            <person name="Rohde M."/>
            <person name="Galperin M.Y."/>
            <person name="Jogler C."/>
        </authorList>
    </citation>
    <scope>NUCLEOTIDE SEQUENCE [LARGE SCALE GENOMIC DNA]</scope>
    <source>
        <strain evidence="8 9">CA12</strain>
    </source>
</reference>
<dbReference type="Proteomes" id="UP000318741">
    <property type="component" value="Chromosome"/>
</dbReference>
<keyword evidence="3" id="KW-0862">Zinc</keyword>